<feature type="domain" description="Orange" evidence="2">
    <location>
        <begin position="52"/>
        <end position="85"/>
    </location>
</feature>
<feature type="region of interest" description="Disordered" evidence="1">
    <location>
        <begin position="1"/>
        <end position="48"/>
    </location>
</feature>
<dbReference type="GO" id="GO:0003677">
    <property type="term" value="F:DNA binding"/>
    <property type="evidence" value="ECO:0007669"/>
    <property type="project" value="InterPro"/>
</dbReference>
<comment type="caution">
    <text evidence="3">The sequence shown here is derived from an EMBL/GenBank/DDBJ whole genome shotgun (WGS) entry which is preliminary data.</text>
</comment>
<evidence type="ECO:0000313" key="3">
    <source>
        <dbReference type="EMBL" id="MPC49004.1"/>
    </source>
</evidence>
<dbReference type="Proteomes" id="UP000324222">
    <property type="component" value="Unassembled WGS sequence"/>
</dbReference>
<dbReference type="OrthoDB" id="7693256at2759"/>
<name>A0A5B7FXG7_PORTR</name>
<accession>A0A5B7FXG7</accession>
<proteinExistence type="predicted"/>
<dbReference type="AlphaFoldDB" id="A0A5B7FXG7"/>
<feature type="compositionally biased region" description="Basic and acidic residues" evidence="1">
    <location>
        <begin position="11"/>
        <end position="27"/>
    </location>
</feature>
<gene>
    <name evidence="3" type="ORF">E2C01_042791</name>
</gene>
<evidence type="ECO:0000259" key="2">
    <source>
        <dbReference type="PROSITE" id="PS51054"/>
    </source>
</evidence>
<evidence type="ECO:0000256" key="1">
    <source>
        <dbReference type="SAM" id="MobiDB-lite"/>
    </source>
</evidence>
<dbReference type="Pfam" id="PF07527">
    <property type="entry name" value="Hairy_orange"/>
    <property type="match status" value="1"/>
</dbReference>
<reference evidence="3 4" key="1">
    <citation type="submission" date="2019-05" db="EMBL/GenBank/DDBJ databases">
        <title>Another draft genome of Portunus trituberculatus and its Hox gene families provides insights of decapod evolution.</title>
        <authorList>
            <person name="Jeong J.-H."/>
            <person name="Song I."/>
            <person name="Kim S."/>
            <person name="Choi T."/>
            <person name="Kim D."/>
            <person name="Ryu S."/>
            <person name="Kim W."/>
        </authorList>
    </citation>
    <scope>NUCLEOTIDE SEQUENCE [LARGE SCALE GENOMIC DNA]</scope>
    <source>
        <tissue evidence="3">Muscle</tissue>
    </source>
</reference>
<dbReference type="GO" id="GO:0006355">
    <property type="term" value="P:regulation of DNA-templated transcription"/>
    <property type="evidence" value="ECO:0007669"/>
    <property type="project" value="InterPro"/>
</dbReference>
<organism evidence="3 4">
    <name type="scientific">Portunus trituberculatus</name>
    <name type="common">Swimming crab</name>
    <name type="synonym">Neptunus trituberculatus</name>
    <dbReference type="NCBI Taxonomy" id="210409"/>
    <lineage>
        <taxon>Eukaryota</taxon>
        <taxon>Metazoa</taxon>
        <taxon>Ecdysozoa</taxon>
        <taxon>Arthropoda</taxon>
        <taxon>Crustacea</taxon>
        <taxon>Multicrustacea</taxon>
        <taxon>Malacostraca</taxon>
        <taxon>Eumalacostraca</taxon>
        <taxon>Eucarida</taxon>
        <taxon>Decapoda</taxon>
        <taxon>Pleocyemata</taxon>
        <taxon>Brachyura</taxon>
        <taxon>Eubrachyura</taxon>
        <taxon>Portunoidea</taxon>
        <taxon>Portunidae</taxon>
        <taxon>Portuninae</taxon>
        <taxon>Portunus</taxon>
    </lineage>
</organism>
<protein>
    <recommendedName>
        <fullName evidence="2">Orange domain-containing protein</fullName>
    </recommendedName>
</protein>
<sequence length="215" mass="23619">MPVPVSPGKQESSRDDDGAAAGEEVHHAFPPGANPTRYPQHGEDAADPDVVAGYEDCLEETLRFLVEEEQLPGDHPVVQGLITHLTRQHAHTELAKLSQQVATVPTSVTSLNAGFQVTLVQDEDDEDGSDEDMEDDDQLVDMDDLEEEDDLDREASEAFRRQLLRFVYQGCDLFAAPQAGHPRWTPCDQGQARTYTAMQNTGIASLQEGKCDSTI</sequence>
<dbReference type="PROSITE" id="PS51054">
    <property type="entry name" value="ORANGE"/>
    <property type="match status" value="1"/>
</dbReference>
<dbReference type="EMBL" id="VSRR010008605">
    <property type="protein sequence ID" value="MPC49004.1"/>
    <property type="molecule type" value="Genomic_DNA"/>
</dbReference>
<evidence type="ECO:0000313" key="4">
    <source>
        <dbReference type="Proteomes" id="UP000324222"/>
    </source>
</evidence>
<dbReference type="SUPFAM" id="SSF158457">
    <property type="entry name" value="Orange domain-like"/>
    <property type="match status" value="1"/>
</dbReference>
<dbReference type="Gene3D" id="6.10.250.980">
    <property type="match status" value="1"/>
</dbReference>
<dbReference type="InterPro" id="IPR003650">
    <property type="entry name" value="Orange_dom"/>
</dbReference>
<keyword evidence="4" id="KW-1185">Reference proteome</keyword>